<dbReference type="PANTHER" id="PTHR13932">
    <property type="entry name" value="COPROPORPHYRINIGEN III OXIDASE"/>
    <property type="match status" value="1"/>
</dbReference>
<evidence type="ECO:0000256" key="9">
    <source>
        <dbReference type="RuleBase" id="RU364116"/>
    </source>
</evidence>
<evidence type="ECO:0000256" key="5">
    <source>
        <dbReference type="ARBA" id="ARBA00022723"/>
    </source>
</evidence>
<keyword evidence="3 9" id="KW-0349">Heme</keyword>
<dbReference type="InterPro" id="IPR034505">
    <property type="entry name" value="Coproporphyrinogen-III_oxidase"/>
</dbReference>
<keyword evidence="7 9" id="KW-0411">Iron-sulfur</keyword>
<evidence type="ECO:0000256" key="7">
    <source>
        <dbReference type="ARBA" id="ARBA00023014"/>
    </source>
</evidence>
<keyword evidence="9" id="KW-0963">Cytoplasm</keyword>
<dbReference type="SFLD" id="SFLDG01082">
    <property type="entry name" value="B12-binding_domain_containing"/>
    <property type="match status" value="1"/>
</dbReference>
<dbReference type="RefSeq" id="WP_106009710.1">
    <property type="nucleotide sequence ID" value="NZ_JALCPJ010000002.1"/>
</dbReference>
<dbReference type="InterPro" id="IPR058240">
    <property type="entry name" value="rSAM_sf"/>
</dbReference>
<dbReference type="Proteomes" id="UP000237798">
    <property type="component" value="Unassembled WGS sequence"/>
</dbReference>
<dbReference type="GO" id="GO:0004109">
    <property type="term" value="F:coproporphyrinogen oxidase activity"/>
    <property type="evidence" value="ECO:0007669"/>
    <property type="project" value="InterPro"/>
</dbReference>
<dbReference type="InterPro" id="IPR006638">
    <property type="entry name" value="Elp3/MiaA/NifB-like_rSAM"/>
</dbReference>
<evidence type="ECO:0000256" key="1">
    <source>
        <dbReference type="ARBA" id="ARBA00006100"/>
    </source>
</evidence>
<dbReference type="SMART" id="SM00729">
    <property type="entry name" value="Elp3"/>
    <property type="match status" value="1"/>
</dbReference>
<dbReference type="AlphaFoldDB" id="A0A2T0BM31"/>
<evidence type="ECO:0000313" key="11">
    <source>
        <dbReference type="EMBL" id="PRR84919.1"/>
    </source>
</evidence>
<gene>
    <name evidence="11" type="primary">hemN_2</name>
    <name evidence="11" type="ORF">CLLU_21130</name>
</gene>
<evidence type="ECO:0000256" key="6">
    <source>
        <dbReference type="ARBA" id="ARBA00023004"/>
    </source>
</evidence>
<dbReference type="GO" id="GO:0005737">
    <property type="term" value="C:cytoplasm"/>
    <property type="evidence" value="ECO:0007669"/>
    <property type="project" value="UniProtKB-SubCell"/>
</dbReference>
<dbReference type="SFLD" id="SFLDF00288">
    <property type="entry name" value="HemN-like__clustered_with_nucl"/>
    <property type="match status" value="1"/>
</dbReference>
<dbReference type="SUPFAM" id="SSF102114">
    <property type="entry name" value="Radical SAM enzymes"/>
    <property type="match status" value="1"/>
</dbReference>
<comment type="caution">
    <text evidence="11">The sequence shown here is derived from an EMBL/GenBank/DDBJ whole genome shotgun (WGS) entry which is preliminary data.</text>
</comment>
<dbReference type="Pfam" id="PF04055">
    <property type="entry name" value="Radical_SAM"/>
    <property type="match status" value="1"/>
</dbReference>
<dbReference type="EMBL" id="PVXP01000029">
    <property type="protein sequence ID" value="PRR84919.1"/>
    <property type="molecule type" value="Genomic_DNA"/>
</dbReference>
<evidence type="ECO:0000256" key="2">
    <source>
        <dbReference type="ARBA" id="ARBA00017228"/>
    </source>
</evidence>
<evidence type="ECO:0000313" key="12">
    <source>
        <dbReference type="Proteomes" id="UP000237798"/>
    </source>
</evidence>
<dbReference type="OrthoDB" id="9808022at2"/>
<dbReference type="InterPro" id="IPR010723">
    <property type="entry name" value="HemN_C"/>
</dbReference>
<evidence type="ECO:0000259" key="10">
    <source>
        <dbReference type="PROSITE" id="PS51918"/>
    </source>
</evidence>
<proteinExistence type="inferred from homology"/>
<organism evidence="11 12">
    <name type="scientific">Clostridium luticellarii</name>
    <dbReference type="NCBI Taxonomy" id="1691940"/>
    <lineage>
        <taxon>Bacteria</taxon>
        <taxon>Bacillati</taxon>
        <taxon>Bacillota</taxon>
        <taxon>Clostridia</taxon>
        <taxon>Eubacteriales</taxon>
        <taxon>Clostridiaceae</taxon>
        <taxon>Clostridium</taxon>
    </lineage>
</organism>
<dbReference type="SFLD" id="SFLDS00029">
    <property type="entry name" value="Radical_SAM"/>
    <property type="match status" value="1"/>
</dbReference>
<keyword evidence="9" id="KW-0004">4Fe-4S</keyword>
<name>A0A2T0BM31_9CLOT</name>
<keyword evidence="5 9" id="KW-0479">Metal-binding</keyword>
<dbReference type="Pfam" id="PF06969">
    <property type="entry name" value="HemN_C"/>
    <property type="match status" value="1"/>
</dbReference>
<sequence length="383" mass="44378">MCIGEETIKAEPAALYIHIPFCKKKCLYCDFPSYGGREDLMCNYSRALAEEIGTVGRRNIKTIFIGGGTPTYLSLKAWNNICEAVEKLNLEDNLEFTVEGNPGTFTEEKLCFLKNMGVNRLSIGLQAWQNSLLKRIGRIHSVDDFLEGYKMAERLGFSNINVDLMFGLPGQTLEDWKESLKNVVKLDPRHISCYSLIVEKGTPFYSMYKNHGLKLPQEEEERQMYYFTLEFLYKSGYNQYEISNFAKNGSECRHNLVYWNLEPYIGCGSSAHSYVNGYRYRNTLDIEEYIHQGRSGHFVKLDEHKNSIYDDMEEFMFMGLRKTRGISMSDFEGRFHRNIYSVYGDIIDEYTKKGLLVVDEDDMYLNKRGLEVSNSVMCEFILT</sequence>
<keyword evidence="12" id="KW-1185">Reference proteome</keyword>
<feature type="domain" description="Radical SAM core" evidence="10">
    <location>
        <begin position="7"/>
        <end position="238"/>
    </location>
</feature>
<keyword evidence="6 9" id="KW-0408">Iron</keyword>
<dbReference type="GO" id="GO:0006779">
    <property type="term" value="P:porphyrin-containing compound biosynthetic process"/>
    <property type="evidence" value="ECO:0007669"/>
    <property type="project" value="InterPro"/>
</dbReference>
<dbReference type="InterPro" id="IPR007197">
    <property type="entry name" value="rSAM"/>
</dbReference>
<dbReference type="Gene3D" id="3.20.20.70">
    <property type="entry name" value="Aldolase class I"/>
    <property type="match status" value="1"/>
</dbReference>
<comment type="subcellular location">
    <subcellularLocation>
        <location evidence="9">Cytoplasm</location>
    </subcellularLocation>
</comment>
<reference evidence="11 12" key="1">
    <citation type="submission" date="2018-03" db="EMBL/GenBank/DDBJ databases">
        <title>Genome sequence of Clostridium luticellarii DSM 29923.</title>
        <authorList>
            <person name="Poehlein A."/>
            <person name="Daniel R."/>
        </authorList>
    </citation>
    <scope>NUCLEOTIDE SEQUENCE [LARGE SCALE GENOMIC DNA]</scope>
    <source>
        <strain evidence="11 12">DSM 29923</strain>
    </source>
</reference>
<keyword evidence="8 9" id="KW-0143">Chaperone</keyword>
<comment type="function">
    <text evidence="9">Probably acts as a heme chaperone, transferring heme to an unknown acceptor. Binds one molecule of heme per monomer, possibly covalently. Binds 1 [4Fe-4S] cluster. The cluster is coordinated with 3 cysteines and an exchangeable S-adenosyl-L-methionine.</text>
</comment>
<evidence type="ECO:0000256" key="8">
    <source>
        <dbReference type="ARBA" id="ARBA00023186"/>
    </source>
</evidence>
<keyword evidence="4 9" id="KW-0949">S-adenosyl-L-methionine</keyword>
<dbReference type="SFLD" id="SFLDG01065">
    <property type="entry name" value="anaerobic_coproporphyrinogen-I"/>
    <property type="match status" value="1"/>
</dbReference>
<accession>A0A2T0BM31</accession>
<comment type="similarity">
    <text evidence="1">Belongs to the anaerobic coproporphyrinogen-III oxidase family. HemW subfamily.</text>
</comment>
<dbReference type="PROSITE" id="PS51918">
    <property type="entry name" value="RADICAL_SAM"/>
    <property type="match status" value="1"/>
</dbReference>
<dbReference type="GO" id="GO:0046872">
    <property type="term" value="F:metal ion binding"/>
    <property type="evidence" value="ECO:0007669"/>
    <property type="project" value="UniProtKB-UniRule"/>
</dbReference>
<dbReference type="NCBIfam" id="TIGR00539">
    <property type="entry name" value="hemN_rel"/>
    <property type="match status" value="1"/>
</dbReference>
<dbReference type="SFLD" id="SFLDF00562">
    <property type="entry name" value="HemN-like__clustered_with_heat"/>
    <property type="match status" value="1"/>
</dbReference>
<protein>
    <recommendedName>
        <fullName evidence="2 9">Heme chaperone HemW</fullName>
    </recommendedName>
</protein>
<dbReference type="CDD" id="cd01335">
    <property type="entry name" value="Radical_SAM"/>
    <property type="match status" value="1"/>
</dbReference>
<evidence type="ECO:0000256" key="3">
    <source>
        <dbReference type="ARBA" id="ARBA00022617"/>
    </source>
</evidence>
<dbReference type="InterPro" id="IPR004559">
    <property type="entry name" value="HemW-like"/>
</dbReference>
<keyword evidence="11" id="KW-0560">Oxidoreductase</keyword>
<dbReference type="GO" id="GO:0051539">
    <property type="term" value="F:4 iron, 4 sulfur cluster binding"/>
    <property type="evidence" value="ECO:0007669"/>
    <property type="project" value="UniProtKB-UniRule"/>
</dbReference>
<dbReference type="InterPro" id="IPR013785">
    <property type="entry name" value="Aldolase_TIM"/>
</dbReference>
<dbReference type="PANTHER" id="PTHR13932:SF5">
    <property type="entry name" value="RADICAL S-ADENOSYL METHIONINE DOMAIN-CONTAINING PROTEIN 1, MITOCHONDRIAL"/>
    <property type="match status" value="1"/>
</dbReference>
<evidence type="ECO:0000256" key="4">
    <source>
        <dbReference type="ARBA" id="ARBA00022691"/>
    </source>
</evidence>